<dbReference type="GO" id="GO:0004157">
    <property type="term" value="F:dihydropyrimidinase activity"/>
    <property type="evidence" value="ECO:0007669"/>
    <property type="project" value="UniProtKB-EC"/>
</dbReference>
<comment type="cofactor">
    <cofactor evidence="1">
        <name>Zn(2+)</name>
        <dbReference type="ChEBI" id="CHEBI:29105"/>
    </cofactor>
</comment>
<evidence type="ECO:0000256" key="1">
    <source>
        <dbReference type="ARBA" id="ARBA00001947"/>
    </source>
</evidence>
<dbReference type="SUPFAM" id="SSF51338">
    <property type="entry name" value="Composite domain of metallo-dependent hydrolases"/>
    <property type="match status" value="2"/>
</dbReference>
<dbReference type="InterPro" id="IPR011059">
    <property type="entry name" value="Metal-dep_hydrolase_composite"/>
</dbReference>
<accession>A0A7C5LB64</accession>
<dbReference type="SUPFAM" id="SSF51556">
    <property type="entry name" value="Metallo-dependent hydrolases"/>
    <property type="match status" value="1"/>
</dbReference>
<dbReference type="AlphaFoldDB" id="A0A7C5LB64"/>
<evidence type="ECO:0000256" key="2">
    <source>
        <dbReference type="ARBA" id="ARBA00008829"/>
    </source>
</evidence>
<keyword evidence="3" id="KW-0479">Metal-binding</keyword>
<sequence>MKICMDLIVKNCKVVSADGVYEACIGVEDGKIVKIGLSLEDRAEKTYDAKGNLLFPGVIDGHVHLNLRYDGDVYTADDFFTGTAAAACGGVTTIIDFITPQTKDYVEEFWKRRRDADGNVVVDYGLHISVTSVEPSTVKSLKRLFYEMGVCSVKVFTAYGRRGLMLDDGAIYSLMRLCSENNVLVMAHCENEHLINMLVEEFLSEGKTEPMYHALSRPDYVEAEAVQRVAYLSQLTDAETLVVHLSSKAGLKNIRRAGREGVRIHAETCPHYLVFTDEVYKTADGAKFIMSPPLKGKADREALWDGLGRGDISIVGSDHACFNSSDKLRPRRFVDVPGGVAGTEVIAMILYSEGVLKDRISLGRMVEVTARNPALLYGLYPRKGVIAVGSDADFYILNPRAKTKLNRENLHSNIDHSIYEGFEVDCRIESVFSRGELIAREGEVVATRGRGRYLSRSRNMVAGTHVKT</sequence>
<gene>
    <name evidence="6" type="primary">hydA</name>
    <name evidence="6" type="ORF">ENM11_01510</name>
</gene>
<dbReference type="Gene3D" id="3.20.20.140">
    <property type="entry name" value="Metal-dependent hydrolases"/>
    <property type="match status" value="1"/>
</dbReference>
<dbReference type="PANTHER" id="PTHR11647">
    <property type="entry name" value="HYDRANTOINASE/DIHYDROPYRIMIDINASE FAMILY MEMBER"/>
    <property type="match status" value="1"/>
</dbReference>
<dbReference type="InterPro" id="IPR011778">
    <property type="entry name" value="Hydantoinase/dihydroPyrase"/>
</dbReference>
<dbReference type="EC" id="3.5.2.2" evidence="6"/>
<comment type="caution">
    <text evidence="6">The sequence shown here is derived from an EMBL/GenBank/DDBJ whole genome shotgun (WGS) entry which is preliminary data.</text>
</comment>
<evidence type="ECO:0000256" key="3">
    <source>
        <dbReference type="ARBA" id="ARBA00022723"/>
    </source>
</evidence>
<dbReference type="EMBL" id="DRWN01000013">
    <property type="protein sequence ID" value="HHK67820.1"/>
    <property type="molecule type" value="Genomic_DNA"/>
</dbReference>
<dbReference type="FunFam" id="3.20.20.140:FF:000174">
    <property type="entry name" value="Dihydropyrimidinase-related protein 2"/>
    <property type="match status" value="1"/>
</dbReference>
<organism evidence="6">
    <name type="scientific">Caldiarchaeum subterraneum</name>
    <dbReference type="NCBI Taxonomy" id="311458"/>
    <lineage>
        <taxon>Archaea</taxon>
        <taxon>Nitrososphaerota</taxon>
        <taxon>Candidatus Caldarchaeales</taxon>
        <taxon>Candidatus Caldarchaeaceae</taxon>
        <taxon>Candidatus Caldarchaeum</taxon>
    </lineage>
</organism>
<keyword evidence="4 6" id="KW-0378">Hydrolase</keyword>
<proteinExistence type="inferred from homology"/>
<evidence type="ECO:0000313" key="6">
    <source>
        <dbReference type="EMBL" id="HHK67820.1"/>
    </source>
</evidence>
<dbReference type="PANTHER" id="PTHR11647:SF1">
    <property type="entry name" value="COLLAPSIN RESPONSE MEDIATOR PROTEIN"/>
    <property type="match status" value="1"/>
</dbReference>
<dbReference type="Pfam" id="PF01979">
    <property type="entry name" value="Amidohydro_1"/>
    <property type="match status" value="1"/>
</dbReference>
<protein>
    <submittedName>
        <fullName evidence="6">Dihydropyrimidinase</fullName>
        <ecNumber evidence="6">3.5.2.2</ecNumber>
    </submittedName>
</protein>
<dbReference type="InterPro" id="IPR032466">
    <property type="entry name" value="Metal_Hydrolase"/>
</dbReference>
<evidence type="ECO:0000259" key="5">
    <source>
        <dbReference type="Pfam" id="PF01979"/>
    </source>
</evidence>
<evidence type="ECO:0000256" key="4">
    <source>
        <dbReference type="ARBA" id="ARBA00022801"/>
    </source>
</evidence>
<comment type="similarity">
    <text evidence="2">Belongs to the metallo-dependent hydrolases superfamily. Hydantoinase/dihydropyrimidinase family.</text>
</comment>
<name>A0A7C5LB64_CALS0</name>
<dbReference type="GO" id="GO:0005829">
    <property type="term" value="C:cytosol"/>
    <property type="evidence" value="ECO:0007669"/>
    <property type="project" value="TreeGrafter"/>
</dbReference>
<dbReference type="GO" id="GO:0046872">
    <property type="term" value="F:metal ion binding"/>
    <property type="evidence" value="ECO:0007669"/>
    <property type="project" value="UniProtKB-KW"/>
</dbReference>
<dbReference type="NCBIfam" id="TIGR02033">
    <property type="entry name" value="D-hydantoinase"/>
    <property type="match status" value="1"/>
</dbReference>
<reference evidence="6" key="1">
    <citation type="journal article" date="2020" name="mSystems">
        <title>Genome- and Community-Level Interaction Insights into Carbon Utilization and Element Cycling Functions of Hydrothermarchaeota in Hydrothermal Sediment.</title>
        <authorList>
            <person name="Zhou Z."/>
            <person name="Liu Y."/>
            <person name="Xu W."/>
            <person name="Pan J."/>
            <person name="Luo Z.H."/>
            <person name="Li M."/>
        </authorList>
    </citation>
    <scope>NUCLEOTIDE SEQUENCE [LARGE SCALE GENOMIC DNA]</scope>
    <source>
        <strain evidence="6">SpSt-1056</strain>
    </source>
</reference>
<dbReference type="Gene3D" id="2.30.40.10">
    <property type="entry name" value="Urease, subunit C, domain 1"/>
    <property type="match status" value="1"/>
</dbReference>
<feature type="domain" description="Amidohydrolase-related" evidence="5">
    <location>
        <begin position="54"/>
        <end position="437"/>
    </location>
</feature>
<dbReference type="InterPro" id="IPR050378">
    <property type="entry name" value="Metallo-dep_Hydrolases_sf"/>
</dbReference>
<dbReference type="InterPro" id="IPR006680">
    <property type="entry name" value="Amidohydro-rel"/>
</dbReference>